<evidence type="ECO:0000313" key="1">
    <source>
        <dbReference type="EMBL" id="NYD36145.1"/>
    </source>
</evidence>
<protein>
    <submittedName>
        <fullName evidence="1">Uncharacterized protein</fullName>
    </submittedName>
</protein>
<dbReference type="RefSeq" id="WP_179793874.1">
    <property type="nucleotide sequence ID" value="NZ_BAABHP010000007.1"/>
</dbReference>
<keyword evidence="2" id="KW-1185">Reference proteome</keyword>
<sequence>MTDNVVLQGARSLSRWAVREYADIALRLDSYKSLVARTKPLNDSVVALMSFDPSALRRADEAVAAAGGVARRVTLGDVAESTRAAASGAPAKAALAEIEFVLDAHHVIESRWHRFFESEFESLGWKTPDDMLAIAIPTDIHQRELSSLAKRLGVAGGPSPSQTAQFKQVTEALQRRILDSKGYNSLSAAERDTKRYWEIVPGQTTARKLVEAHRDVYAKEEGLKWLSDIVEPKLVEILNKLP</sequence>
<dbReference type="EMBL" id="JACCBN010000001">
    <property type="protein sequence ID" value="NYD36145.1"/>
    <property type="molecule type" value="Genomic_DNA"/>
</dbReference>
<reference evidence="1 2" key="1">
    <citation type="submission" date="2020-07" db="EMBL/GenBank/DDBJ databases">
        <title>Sequencing the genomes of 1000 actinobacteria strains.</title>
        <authorList>
            <person name="Klenk H.-P."/>
        </authorList>
    </citation>
    <scope>NUCLEOTIDE SEQUENCE [LARGE SCALE GENOMIC DNA]</scope>
    <source>
        <strain evidence="1 2">DSM 45772</strain>
    </source>
</reference>
<dbReference type="Proteomes" id="UP000535890">
    <property type="component" value="Unassembled WGS sequence"/>
</dbReference>
<organism evidence="1 2">
    <name type="scientific">Actinomycetospora corticicola</name>
    <dbReference type="NCBI Taxonomy" id="663602"/>
    <lineage>
        <taxon>Bacteria</taxon>
        <taxon>Bacillati</taxon>
        <taxon>Actinomycetota</taxon>
        <taxon>Actinomycetes</taxon>
        <taxon>Pseudonocardiales</taxon>
        <taxon>Pseudonocardiaceae</taxon>
        <taxon>Actinomycetospora</taxon>
    </lineage>
</organism>
<name>A0A7Y9J5I4_9PSEU</name>
<comment type="caution">
    <text evidence="1">The sequence shown here is derived from an EMBL/GenBank/DDBJ whole genome shotgun (WGS) entry which is preliminary data.</text>
</comment>
<gene>
    <name evidence="1" type="ORF">BJ983_002247</name>
</gene>
<proteinExistence type="predicted"/>
<dbReference type="AlphaFoldDB" id="A0A7Y9J5I4"/>
<accession>A0A7Y9J5I4</accession>
<evidence type="ECO:0000313" key="2">
    <source>
        <dbReference type="Proteomes" id="UP000535890"/>
    </source>
</evidence>